<dbReference type="Gene3D" id="1.10.3720.10">
    <property type="entry name" value="MetI-like"/>
    <property type="match status" value="1"/>
</dbReference>
<dbReference type="SUPFAM" id="SSF160964">
    <property type="entry name" value="MalF N-terminal region-like"/>
    <property type="match status" value="1"/>
</dbReference>
<sequence length="306" mass="34131">MAKSVLYVHPKPTRALFQRSRLAKQAAPYLFLSPFVVIFAIFLIYPIVKSLYLSFTSAEGSVSNWVGISNYRNLLMDYAFWQSLLNTAIILGVQVPVMLFLGLLLAVALNAKFIKGLPFFRLAVFLPVLIDAVTYSIVFSYMFNKQYGILNYILGLVGISGIDWLHSPLWARIAIIIALTWRWTGYNAIILLAGLQSIPDSINEAAEMDGAGRVARFFRITVPMIKPILLFCAVVSTIGTLQLFTEPYLLTHGGPANATMTPVMYIYQFAFQSFQFGHASAAAYVLTTIVAVLSYLQIRISRAGEW</sequence>
<evidence type="ECO:0000256" key="7">
    <source>
        <dbReference type="RuleBase" id="RU363032"/>
    </source>
</evidence>
<evidence type="ECO:0000256" key="4">
    <source>
        <dbReference type="ARBA" id="ARBA00022692"/>
    </source>
</evidence>
<keyword evidence="10" id="KW-1185">Reference proteome</keyword>
<dbReference type="SUPFAM" id="SSF161098">
    <property type="entry name" value="MetI-like"/>
    <property type="match status" value="1"/>
</dbReference>
<feature type="domain" description="ABC transmembrane type-1" evidence="8">
    <location>
        <begin position="84"/>
        <end position="297"/>
    </location>
</feature>
<evidence type="ECO:0000256" key="5">
    <source>
        <dbReference type="ARBA" id="ARBA00022989"/>
    </source>
</evidence>
<name>A0ABZ0QL70_9FIRM</name>
<evidence type="ECO:0000256" key="2">
    <source>
        <dbReference type="ARBA" id="ARBA00022448"/>
    </source>
</evidence>
<gene>
    <name evidence="9" type="ORF">Q5761_07635</name>
</gene>
<feature type="transmembrane region" description="Helical" evidence="7">
    <location>
        <begin position="228"/>
        <end position="245"/>
    </location>
</feature>
<dbReference type="CDD" id="cd06261">
    <property type="entry name" value="TM_PBP2"/>
    <property type="match status" value="1"/>
</dbReference>
<dbReference type="PROSITE" id="PS50928">
    <property type="entry name" value="ABC_TM1"/>
    <property type="match status" value="1"/>
</dbReference>
<feature type="transmembrane region" description="Helical" evidence="7">
    <location>
        <begin position="265"/>
        <end position="296"/>
    </location>
</feature>
<dbReference type="PANTHER" id="PTHR30193">
    <property type="entry name" value="ABC TRANSPORTER PERMEASE PROTEIN"/>
    <property type="match status" value="1"/>
</dbReference>
<dbReference type="EMBL" id="CP132508">
    <property type="protein sequence ID" value="WPD18254.1"/>
    <property type="molecule type" value="Genomic_DNA"/>
</dbReference>
<dbReference type="PANTHER" id="PTHR30193:SF37">
    <property type="entry name" value="INNER MEMBRANE ABC TRANSPORTER PERMEASE PROTEIN YCJO"/>
    <property type="match status" value="1"/>
</dbReference>
<feature type="transmembrane region" description="Helical" evidence="7">
    <location>
        <begin position="29"/>
        <end position="48"/>
    </location>
</feature>
<dbReference type="RefSeq" id="WP_318750104.1">
    <property type="nucleotide sequence ID" value="NZ_CP132508.1"/>
</dbReference>
<keyword evidence="3" id="KW-1003">Cell membrane</keyword>
<evidence type="ECO:0000256" key="6">
    <source>
        <dbReference type="ARBA" id="ARBA00023136"/>
    </source>
</evidence>
<dbReference type="Proteomes" id="UP001304683">
    <property type="component" value="Chromosome"/>
</dbReference>
<comment type="similarity">
    <text evidence="7">Belongs to the binding-protein-dependent transport system permease family.</text>
</comment>
<evidence type="ECO:0000313" key="10">
    <source>
        <dbReference type="Proteomes" id="UP001304683"/>
    </source>
</evidence>
<dbReference type="Pfam" id="PF00528">
    <property type="entry name" value="BPD_transp_1"/>
    <property type="match status" value="1"/>
</dbReference>
<keyword evidence="5 7" id="KW-1133">Transmembrane helix</keyword>
<evidence type="ECO:0000256" key="3">
    <source>
        <dbReference type="ARBA" id="ARBA00022475"/>
    </source>
</evidence>
<keyword evidence="6 7" id="KW-0472">Membrane</keyword>
<protein>
    <submittedName>
        <fullName evidence="9">Sugar ABC transporter permease</fullName>
    </submittedName>
</protein>
<comment type="subcellular location">
    <subcellularLocation>
        <location evidence="1 7">Cell membrane</location>
        <topology evidence="1 7">Multi-pass membrane protein</topology>
    </subcellularLocation>
</comment>
<feature type="transmembrane region" description="Helical" evidence="7">
    <location>
        <begin position="149"/>
        <end position="166"/>
    </location>
</feature>
<evidence type="ECO:0000259" key="8">
    <source>
        <dbReference type="PROSITE" id="PS50928"/>
    </source>
</evidence>
<feature type="transmembrane region" description="Helical" evidence="7">
    <location>
        <begin position="84"/>
        <end position="107"/>
    </location>
</feature>
<reference evidence="9 10" key="1">
    <citation type="submission" date="2023-08" db="EMBL/GenBank/DDBJ databases">
        <title>Genome sequence of Thermaerobacter compostii strain Ins1, a spore-forming filamentous bacterium isolated from a deep geothermal reservoir.</title>
        <authorList>
            <person name="Bregnard D."/>
            <person name="Gonzalez D."/>
            <person name="Junier P."/>
        </authorList>
    </citation>
    <scope>NUCLEOTIDE SEQUENCE [LARGE SCALE GENOMIC DNA]</scope>
    <source>
        <strain evidence="9 10">Ins1</strain>
    </source>
</reference>
<dbReference type="InterPro" id="IPR000515">
    <property type="entry name" value="MetI-like"/>
</dbReference>
<feature type="transmembrane region" description="Helical" evidence="7">
    <location>
        <begin position="119"/>
        <end position="143"/>
    </location>
</feature>
<dbReference type="InterPro" id="IPR035906">
    <property type="entry name" value="MetI-like_sf"/>
</dbReference>
<accession>A0ABZ0QL70</accession>
<keyword evidence="2 7" id="KW-0813">Transport</keyword>
<evidence type="ECO:0000256" key="1">
    <source>
        <dbReference type="ARBA" id="ARBA00004651"/>
    </source>
</evidence>
<proteinExistence type="inferred from homology"/>
<evidence type="ECO:0000313" key="9">
    <source>
        <dbReference type="EMBL" id="WPD18254.1"/>
    </source>
</evidence>
<dbReference type="InterPro" id="IPR051393">
    <property type="entry name" value="ABC_transporter_permease"/>
</dbReference>
<organism evidence="9 10">
    <name type="scientific">Thermaerobacter composti</name>
    <dbReference type="NCBI Taxonomy" id="554949"/>
    <lineage>
        <taxon>Bacteria</taxon>
        <taxon>Bacillati</taxon>
        <taxon>Bacillota</taxon>
        <taxon>Clostridia</taxon>
        <taxon>Eubacteriales</taxon>
        <taxon>Clostridiales Family XVII. Incertae Sedis</taxon>
        <taxon>Thermaerobacter</taxon>
    </lineage>
</organism>
<keyword evidence="4 7" id="KW-0812">Transmembrane</keyword>